<dbReference type="Gene3D" id="3.40.50.10540">
    <property type="entry name" value="Crotonobetainyl-coa:carnitine coa-transferase, domain 1"/>
    <property type="match status" value="1"/>
</dbReference>
<dbReference type="InterPro" id="IPR023606">
    <property type="entry name" value="CoA-Trfase_III_dom_1_sf"/>
</dbReference>
<evidence type="ECO:0000256" key="1">
    <source>
        <dbReference type="ARBA" id="ARBA00022679"/>
    </source>
</evidence>
<keyword evidence="1" id="KW-0808">Transferase</keyword>
<keyword evidence="3" id="KW-1185">Reference proteome</keyword>
<gene>
    <name evidence="2" type="ORF">R3Q59_38155</name>
</gene>
<sequence>MNALADLTVVSLEQAVAAPFATRQLADLGARVIKIERPGAGDFARHYDTAVHGTSSYFAWLNRGKQSAALDVKQPADLALVKRMIANADIFVQNLAPGAAARLGLDADTLRADHPDLIVCSISGYGPGGPYSGKKAYDLLVQCETGLLSVTGTAEEPVKVGISIADIATGMYAFSGILTALYERQRTGDGTALEVAMIDALGEWMSQPYLYSEYAGAPLPRTGPRHFSIAPYGPYRTGGNATVFIGVQNDREWAVFCERVLVNPALASDERFVTNSERVVHNAQLTQLIEEALAQYDADEVTAALEEIGIANARLRTMGEFAHHPQLVARDRWRTVESAGGPVRSLLPPVVVAGSREAVMGGIPVLGQHTADLREEFAVTEPVPTAGR</sequence>
<name>A0ABU4CRW6_RHOJO</name>
<dbReference type="Proteomes" id="UP001185737">
    <property type="component" value="Unassembled WGS sequence"/>
</dbReference>
<accession>A0ABU4CRW6</accession>
<evidence type="ECO:0000313" key="2">
    <source>
        <dbReference type="EMBL" id="MDV6286311.1"/>
    </source>
</evidence>
<dbReference type="PANTHER" id="PTHR48207">
    <property type="entry name" value="SUCCINATE--HYDROXYMETHYLGLUTARATE COA-TRANSFERASE"/>
    <property type="match status" value="1"/>
</dbReference>
<dbReference type="Pfam" id="PF02515">
    <property type="entry name" value="CoA_transf_3"/>
    <property type="match status" value="1"/>
</dbReference>
<proteinExistence type="predicted"/>
<evidence type="ECO:0000313" key="3">
    <source>
        <dbReference type="Proteomes" id="UP001185737"/>
    </source>
</evidence>
<dbReference type="SUPFAM" id="SSF89796">
    <property type="entry name" value="CoA-transferase family III (CaiB/BaiF)"/>
    <property type="match status" value="1"/>
</dbReference>
<protein>
    <submittedName>
        <fullName evidence="2">CaiB/BaiF CoA-transferase family protein</fullName>
    </submittedName>
</protein>
<dbReference type="InterPro" id="IPR050483">
    <property type="entry name" value="CoA-transferase_III_domain"/>
</dbReference>
<dbReference type="EMBL" id="JAWLKA010000036">
    <property type="protein sequence ID" value="MDV6286311.1"/>
    <property type="molecule type" value="Genomic_DNA"/>
</dbReference>
<dbReference type="InterPro" id="IPR003673">
    <property type="entry name" value="CoA-Trfase_fam_III"/>
</dbReference>
<dbReference type="InterPro" id="IPR044855">
    <property type="entry name" value="CoA-Trfase_III_dom3_sf"/>
</dbReference>
<dbReference type="RefSeq" id="WP_317571418.1">
    <property type="nucleotide sequence ID" value="NZ_JAWLKA010000036.1"/>
</dbReference>
<reference evidence="2 3" key="1">
    <citation type="submission" date="2023-10" db="EMBL/GenBank/DDBJ databases">
        <title>Development of a sustainable strategy for remediation of hydrocarbon-contaminated territories based on the waste exchange concept.</title>
        <authorList>
            <person name="Krivoruchko A."/>
        </authorList>
    </citation>
    <scope>NUCLEOTIDE SEQUENCE [LARGE SCALE GENOMIC DNA]</scope>
    <source>
        <strain evidence="2 3">IEGM 60</strain>
    </source>
</reference>
<dbReference type="Gene3D" id="3.30.1540.10">
    <property type="entry name" value="formyl-coa transferase, domain 3"/>
    <property type="match status" value="1"/>
</dbReference>
<dbReference type="PANTHER" id="PTHR48207:SF3">
    <property type="entry name" value="SUCCINATE--HYDROXYMETHYLGLUTARATE COA-TRANSFERASE"/>
    <property type="match status" value="1"/>
</dbReference>
<organism evidence="2 3">
    <name type="scientific">Rhodococcus jostii</name>
    <dbReference type="NCBI Taxonomy" id="132919"/>
    <lineage>
        <taxon>Bacteria</taxon>
        <taxon>Bacillati</taxon>
        <taxon>Actinomycetota</taxon>
        <taxon>Actinomycetes</taxon>
        <taxon>Mycobacteriales</taxon>
        <taxon>Nocardiaceae</taxon>
        <taxon>Rhodococcus</taxon>
    </lineage>
</organism>
<comment type="caution">
    <text evidence="2">The sequence shown here is derived from an EMBL/GenBank/DDBJ whole genome shotgun (WGS) entry which is preliminary data.</text>
</comment>